<dbReference type="AlphaFoldDB" id="A0AAV4BKN5"/>
<feature type="region of interest" description="Disordered" evidence="1">
    <location>
        <begin position="1"/>
        <end position="33"/>
    </location>
</feature>
<dbReference type="Proteomes" id="UP000735302">
    <property type="component" value="Unassembled WGS sequence"/>
</dbReference>
<organism evidence="2 3">
    <name type="scientific">Plakobranchus ocellatus</name>
    <dbReference type="NCBI Taxonomy" id="259542"/>
    <lineage>
        <taxon>Eukaryota</taxon>
        <taxon>Metazoa</taxon>
        <taxon>Spiralia</taxon>
        <taxon>Lophotrochozoa</taxon>
        <taxon>Mollusca</taxon>
        <taxon>Gastropoda</taxon>
        <taxon>Heterobranchia</taxon>
        <taxon>Euthyneura</taxon>
        <taxon>Panpulmonata</taxon>
        <taxon>Sacoglossa</taxon>
        <taxon>Placobranchoidea</taxon>
        <taxon>Plakobranchidae</taxon>
        <taxon>Plakobranchus</taxon>
    </lineage>
</organism>
<accession>A0AAV4BKN5</accession>
<evidence type="ECO:0000313" key="2">
    <source>
        <dbReference type="EMBL" id="GFO20045.1"/>
    </source>
</evidence>
<gene>
    <name evidence="2" type="ORF">PoB_004655000</name>
</gene>
<protein>
    <submittedName>
        <fullName evidence="2">Uncharacterized protein</fullName>
    </submittedName>
</protein>
<comment type="caution">
    <text evidence="2">The sequence shown here is derived from an EMBL/GenBank/DDBJ whole genome shotgun (WGS) entry which is preliminary data.</text>
</comment>
<keyword evidence="3" id="KW-1185">Reference proteome</keyword>
<name>A0AAV4BKN5_9GAST</name>
<evidence type="ECO:0000256" key="1">
    <source>
        <dbReference type="SAM" id="MobiDB-lite"/>
    </source>
</evidence>
<proteinExistence type="predicted"/>
<reference evidence="2 3" key="1">
    <citation type="journal article" date="2021" name="Elife">
        <title>Chloroplast acquisition without the gene transfer in kleptoplastic sea slugs, Plakobranchus ocellatus.</title>
        <authorList>
            <person name="Maeda T."/>
            <person name="Takahashi S."/>
            <person name="Yoshida T."/>
            <person name="Shimamura S."/>
            <person name="Takaki Y."/>
            <person name="Nagai Y."/>
            <person name="Toyoda A."/>
            <person name="Suzuki Y."/>
            <person name="Arimoto A."/>
            <person name="Ishii H."/>
            <person name="Satoh N."/>
            <person name="Nishiyama T."/>
            <person name="Hasebe M."/>
            <person name="Maruyama T."/>
            <person name="Minagawa J."/>
            <person name="Obokata J."/>
            <person name="Shigenobu S."/>
        </authorList>
    </citation>
    <scope>NUCLEOTIDE SEQUENCE [LARGE SCALE GENOMIC DNA]</scope>
</reference>
<sequence length="164" mass="18246">MKAERRGRDKEEGEERQKGKFSSRGDRKRFPVEHRSSPKTFNAVLSFCQSAPIEHRPLPKTFHAALSLCLSAPSGAQAITKDFPCRPVSLSFSSQWSTGHYQRLSMLPCLFVFQLPVEHRPSPKTFHAALSLCLLAPSGAQAITKDLNVDYALHASVAERLTVL</sequence>
<dbReference type="EMBL" id="BLXT01005122">
    <property type="protein sequence ID" value="GFO20045.1"/>
    <property type="molecule type" value="Genomic_DNA"/>
</dbReference>
<evidence type="ECO:0000313" key="3">
    <source>
        <dbReference type="Proteomes" id="UP000735302"/>
    </source>
</evidence>